<keyword evidence="3 6" id="KW-0963">Cytoplasm</keyword>
<dbReference type="Gene3D" id="3.30.1360.40">
    <property type="match status" value="1"/>
</dbReference>
<dbReference type="HOGENOM" id="CLU_073981_2_0_7"/>
<evidence type="ECO:0000256" key="4">
    <source>
        <dbReference type="ARBA" id="ARBA00022917"/>
    </source>
</evidence>
<dbReference type="PANTHER" id="PTHR20982:SF3">
    <property type="entry name" value="MITOCHONDRIAL RIBOSOME RECYCLING FACTOR PSEUDO 1"/>
    <property type="match status" value="1"/>
</dbReference>
<dbReference type="STRING" id="1244531.CIG2463D_1856"/>
<dbReference type="GO" id="GO:0005829">
    <property type="term" value="C:cytosol"/>
    <property type="evidence" value="ECO:0007669"/>
    <property type="project" value="GOC"/>
</dbReference>
<dbReference type="RefSeq" id="WP_038455370.1">
    <property type="nucleotide sequence ID" value="NZ_CP009043.1"/>
</dbReference>
<dbReference type="FunFam" id="3.30.1360.40:FF:000001">
    <property type="entry name" value="Ribosome-recycling factor"/>
    <property type="match status" value="1"/>
</dbReference>
<dbReference type="InterPro" id="IPR036191">
    <property type="entry name" value="RRF_sf"/>
</dbReference>
<accession>A0A076FDK7</accession>
<sequence length="185" mass="20655">MLNEIYNNQKALGDKALEALKRDFGTLRTGKVNINIVDHIYVDYYGSQTPLNQVATVLATDASTISITPWEKPMLKTITAAIQAANIGVNPNNDGESVKLFFPPMTTEDRQKNAKEAKSMGEKAKVAIRNIRKDANDEVKKIEKDKLASEDEIKKGYDEVQKITDAYIVKIDQAVKEKEAELLKV</sequence>
<dbReference type="OrthoDB" id="9804006at2"/>
<evidence type="ECO:0000259" key="8">
    <source>
        <dbReference type="Pfam" id="PF01765"/>
    </source>
</evidence>
<evidence type="ECO:0000256" key="5">
    <source>
        <dbReference type="ARBA" id="ARBA00025050"/>
    </source>
</evidence>
<evidence type="ECO:0000256" key="2">
    <source>
        <dbReference type="ARBA" id="ARBA00005912"/>
    </source>
</evidence>
<feature type="coiled-coil region" evidence="7">
    <location>
        <begin position="125"/>
        <end position="152"/>
    </location>
</feature>
<comment type="similarity">
    <text evidence="2 6">Belongs to the RRF family.</text>
</comment>
<organism evidence="9 10">
    <name type="scientific">Campylobacter iguaniorum</name>
    <dbReference type="NCBI Taxonomy" id="1244531"/>
    <lineage>
        <taxon>Bacteria</taxon>
        <taxon>Pseudomonadati</taxon>
        <taxon>Campylobacterota</taxon>
        <taxon>Epsilonproteobacteria</taxon>
        <taxon>Campylobacterales</taxon>
        <taxon>Campylobacteraceae</taxon>
        <taxon>Campylobacter</taxon>
    </lineage>
</organism>
<evidence type="ECO:0000256" key="7">
    <source>
        <dbReference type="SAM" id="Coils"/>
    </source>
</evidence>
<dbReference type="FunFam" id="1.10.132.20:FF:000001">
    <property type="entry name" value="Ribosome-recycling factor"/>
    <property type="match status" value="1"/>
</dbReference>
<keyword evidence="10" id="KW-1185">Reference proteome</keyword>
<dbReference type="PANTHER" id="PTHR20982">
    <property type="entry name" value="RIBOSOME RECYCLING FACTOR"/>
    <property type="match status" value="1"/>
</dbReference>
<keyword evidence="7" id="KW-0175">Coiled coil</keyword>
<dbReference type="Proteomes" id="UP000028486">
    <property type="component" value="Chromosome"/>
</dbReference>
<keyword evidence="4 6" id="KW-0648">Protein biosynthesis</keyword>
<name>A0A076FDK7_9BACT</name>
<dbReference type="AlphaFoldDB" id="A0A076FDK7"/>
<dbReference type="GO" id="GO:0043023">
    <property type="term" value="F:ribosomal large subunit binding"/>
    <property type="evidence" value="ECO:0007669"/>
    <property type="project" value="TreeGrafter"/>
</dbReference>
<dbReference type="NCBIfam" id="TIGR00496">
    <property type="entry name" value="frr"/>
    <property type="match status" value="1"/>
</dbReference>
<dbReference type="PATRIC" id="fig|1244531.5.peg.1860"/>
<comment type="function">
    <text evidence="5 6">Responsible for the release of ribosomes from messenger RNA at the termination of protein biosynthesis. May increase the efficiency of translation by recycling ribosomes from one round of translation to another.</text>
</comment>
<dbReference type="InterPro" id="IPR023584">
    <property type="entry name" value="Ribosome_recyc_fac_dom"/>
</dbReference>
<dbReference type="Gene3D" id="1.10.132.20">
    <property type="entry name" value="Ribosome-recycling factor"/>
    <property type="match status" value="1"/>
</dbReference>
<dbReference type="InterPro" id="IPR002661">
    <property type="entry name" value="Ribosome_recyc_fac"/>
</dbReference>
<dbReference type="EMBL" id="CP009043">
    <property type="protein sequence ID" value="AII15472.1"/>
    <property type="molecule type" value="Genomic_DNA"/>
</dbReference>
<dbReference type="CDD" id="cd00520">
    <property type="entry name" value="RRF"/>
    <property type="match status" value="1"/>
</dbReference>
<dbReference type="Pfam" id="PF01765">
    <property type="entry name" value="RRF"/>
    <property type="match status" value="1"/>
</dbReference>
<evidence type="ECO:0000256" key="1">
    <source>
        <dbReference type="ARBA" id="ARBA00004496"/>
    </source>
</evidence>
<reference evidence="10" key="1">
    <citation type="journal article" date="2014" name="Genome Announc.">
        <title>Complete Genome Sequence of Campylobacter iguaniorum Strain 1485ET, Isolated from a Bearded Dragon (Pogona vitticeps).</title>
        <authorList>
            <person name="Gilbert M.J."/>
            <person name="Miller W.G."/>
            <person name="Yee E."/>
            <person name="Kik M."/>
            <person name="Wagenaar J.A."/>
            <person name="Duim B."/>
        </authorList>
    </citation>
    <scope>NUCLEOTIDE SEQUENCE [LARGE SCALE GENOMIC DNA]</scope>
    <source>
        <strain evidence="10">1485E</strain>
    </source>
</reference>
<dbReference type="SUPFAM" id="SSF55194">
    <property type="entry name" value="Ribosome recycling factor, RRF"/>
    <property type="match status" value="1"/>
</dbReference>
<comment type="subcellular location">
    <subcellularLocation>
        <location evidence="1 6">Cytoplasm</location>
    </subcellularLocation>
</comment>
<evidence type="ECO:0000256" key="6">
    <source>
        <dbReference type="HAMAP-Rule" id="MF_00040"/>
    </source>
</evidence>
<gene>
    <name evidence="6 9" type="primary">frr</name>
    <name evidence="9" type="ORF">CIG1485E_1658</name>
</gene>
<proteinExistence type="inferred from homology"/>
<dbReference type="KEGG" id="caj:CIG1485E_1658"/>
<evidence type="ECO:0000313" key="9">
    <source>
        <dbReference type="EMBL" id="AII15472.1"/>
    </source>
</evidence>
<dbReference type="eggNOG" id="COG0233">
    <property type="taxonomic scope" value="Bacteria"/>
</dbReference>
<dbReference type="HAMAP" id="MF_00040">
    <property type="entry name" value="RRF"/>
    <property type="match status" value="1"/>
</dbReference>
<evidence type="ECO:0000313" key="10">
    <source>
        <dbReference type="Proteomes" id="UP000028486"/>
    </source>
</evidence>
<protein>
    <recommendedName>
        <fullName evidence="6">Ribosome-recycling factor</fullName>
        <shortName evidence="6">RRF</shortName>
    </recommendedName>
    <alternativeName>
        <fullName evidence="6">Ribosome-releasing factor</fullName>
    </alternativeName>
</protein>
<evidence type="ECO:0000256" key="3">
    <source>
        <dbReference type="ARBA" id="ARBA00022490"/>
    </source>
</evidence>
<feature type="domain" description="Ribosome recycling factor" evidence="8">
    <location>
        <begin position="20"/>
        <end position="183"/>
    </location>
</feature>
<dbReference type="GO" id="GO:0002184">
    <property type="term" value="P:cytoplasmic translational termination"/>
    <property type="evidence" value="ECO:0007669"/>
    <property type="project" value="TreeGrafter"/>
</dbReference>